<dbReference type="GeneID" id="106055984"/>
<name>A0A9W2YIF4_BIOGL</name>
<organism evidence="3 4">
    <name type="scientific">Biomphalaria glabrata</name>
    <name type="common">Bloodfluke planorb</name>
    <name type="synonym">Freshwater snail</name>
    <dbReference type="NCBI Taxonomy" id="6526"/>
    <lineage>
        <taxon>Eukaryota</taxon>
        <taxon>Metazoa</taxon>
        <taxon>Spiralia</taxon>
        <taxon>Lophotrochozoa</taxon>
        <taxon>Mollusca</taxon>
        <taxon>Gastropoda</taxon>
        <taxon>Heterobranchia</taxon>
        <taxon>Euthyneura</taxon>
        <taxon>Panpulmonata</taxon>
        <taxon>Hygrophila</taxon>
        <taxon>Lymnaeoidea</taxon>
        <taxon>Planorbidae</taxon>
        <taxon>Biomphalaria</taxon>
    </lineage>
</organism>
<evidence type="ECO:0000313" key="4">
    <source>
        <dbReference type="RefSeq" id="XP_055862504.1"/>
    </source>
</evidence>
<feature type="chain" id="PRO_5040869717" evidence="2">
    <location>
        <begin position="23"/>
        <end position="194"/>
    </location>
</feature>
<protein>
    <submittedName>
        <fullName evidence="4">Uncharacterized protein LOC106055984</fullName>
    </submittedName>
</protein>
<proteinExistence type="predicted"/>
<keyword evidence="3" id="KW-1185">Reference proteome</keyword>
<sequence length="194" mass="20733">MTSCMSVVVLVLVPLLFGGSHSQIVEGPEIILQATYEEPLTAPPGCEDLPRPDFGPCANCDCVVDAGVAGWECSMVDCFDVPCVDKIPRPELCCADECPNGPNCAVNGVIISVDEVKLINGSKCYCVYEIATIPPRAVCDPITTTPKLTTRKITTTKSTTTRATTRKITTPKPTTTRATTKTTKKTTKKPIGKP</sequence>
<feature type="compositionally biased region" description="Low complexity" evidence="1">
    <location>
        <begin position="154"/>
        <end position="181"/>
    </location>
</feature>
<evidence type="ECO:0000256" key="1">
    <source>
        <dbReference type="SAM" id="MobiDB-lite"/>
    </source>
</evidence>
<accession>A0A9W2YIF4</accession>
<dbReference type="OrthoDB" id="6152256at2759"/>
<reference evidence="4" key="1">
    <citation type="submission" date="2025-08" db="UniProtKB">
        <authorList>
            <consortium name="RefSeq"/>
        </authorList>
    </citation>
    <scope>IDENTIFICATION</scope>
</reference>
<dbReference type="Proteomes" id="UP001165740">
    <property type="component" value="Chromosome 12"/>
</dbReference>
<evidence type="ECO:0000313" key="3">
    <source>
        <dbReference type="Proteomes" id="UP001165740"/>
    </source>
</evidence>
<gene>
    <name evidence="4" type="primary">LOC106055984</name>
</gene>
<evidence type="ECO:0000256" key="2">
    <source>
        <dbReference type="SAM" id="SignalP"/>
    </source>
</evidence>
<feature type="compositionally biased region" description="Basic residues" evidence="1">
    <location>
        <begin position="182"/>
        <end position="194"/>
    </location>
</feature>
<feature type="signal peptide" evidence="2">
    <location>
        <begin position="1"/>
        <end position="22"/>
    </location>
</feature>
<dbReference type="AlphaFoldDB" id="A0A9W2YIF4"/>
<keyword evidence="2" id="KW-0732">Signal</keyword>
<dbReference type="RefSeq" id="XP_055862504.1">
    <property type="nucleotide sequence ID" value="XM_056006529.1"/>
</dbReference>
<feature type="region of interest" description="Disordered" evidence="1">
    <location>
        <begin position="154"/>
        <end position="194"/>
    </location>
</feature>